<dbReference type="EMBL" id="ML978137">
    <property type="protein sequence ID" value="KAF2093659.1"/>
    <property type="molecule type" value="Genomic_DNA"/>
</dbReference>
<dbReference type="PANTHER" id="PTHR28165:SF2">
    <property type="entry name" value="MARVEL DOMAIN-CONTAINING PROTEIN"/>
    <property type="match status" value="1"/>
</dbReference>
<evidence type="ECO:0000313" key="7">
    <source>
        <dbReference type="EMBL" id="KAF2093659.1"/>
    </source>
</evidence>
<dbReference type="Proteomes" id="UP000799772">
    <property type="component" value="Unassembled WGS sequence"/>
</dbReference>
<feature type="transmembrane region" description="Helical" evidence="5">
    <location>
        <begin position="70"/>
        <end position="93"/>
    </location>
</feature>
<feature type="domain" description="MARVEL" evidence="6">
    <location>
        <begin position="6"/>
        <end position="160"/>
    </location>
</feature>
<evidence type="ECO:0000256" key="3">
    <source>
        <dbReference type="ARBA" id="ARBA00022989"/>
    </source>
</evidence>
<comment type="caution">
    <text evidence="7">The sequence shown here is derived from an EMBL/GenBank/DDBJ whole genome shotgun (WGS) entry which is preliminary data.</text>
</comment>
<evidence type="ECO:0000256" key="1">
    <source>
        <dbReference type="ARBA" id="ARBA00004141"/>
    </source>
</evidence>
<keyword evidence="2 5" id="KW-0812">Transmembrane</keyword>
<feature type="transmembrane region" description="Helical" evidence="5">
    <location>
        <begin position="148"/>
        <end position="167"/>
    </location>
</feature>
<dbReference type="GO" id="GO:0005886">
    <property type="term" value="C:plasma membrane"/>
    <property type="evidence" value="ECO:0007669"/>
    <property type="project" value="TreeGrafter"/>
</dbReference>
<sequence>MQIVAPILRFVQIVFAAVVLGLSVSLAKGQAPGFSVPATTAYSSFTGGFGMVVALIGLISIFVEFLQGIVMLVLDALASLIFLAGGIAVAIGLRGVSCGNVDEMFKNSLLNGGCTKAHGETECYYGQIPVDRTDQLTGRCRKDEADSAFMFLGFIICAGLVAHTFWFGGRIAGRKMDVHIVA</sequence>
<feature type="transmembrane region" description="Helical" evidence="5">
    <location>
        <begin position="43"/>
        <end position="63"/>
    </location>
</feature>
<dbReference type="InterPro" id="IPR052649">
    <property type="entry name" value="NCE102-like"/>
</dbReference>
<reference evidence="7" key="1">
    <citation type="journal article" date="2020" name="Stud. Mycol.">
        <title>101 Dothideomycetes genomes: a test case for predicting lifestyles and emergence of pathogens.</title>
        <authorList>
            <person name="Haridas S."/>
            <person name="Albert R."/>
            <person name="Binder M."/>
            <person name="Bloem J."/>
            <person name="Labutti K."/>
            <person name="Salamov A."/>
            <person name="Andreopoulos B."/>
            <person name="Baker S."/>
            <person name="Barry K."/>
            <person name="Bills G."/>
            <person name="Bluhm B."/>
            <person name="Cannon C."/>
            <person name="Castanera R."/>
            <person name="Culley D."/>
            <person name="Daum C."/>
            <person name="Ezra D."/>
            <person name="Gonzalez J."/>
            <person name="Henrissat B."/>
            <person name="Kuo A."/>
            <person name="Liang C."/>
            <person name="Lipzen A."/>
            <person name="Lutzoni F."/>
            <person name="Magnuson J."/>
            <person name="Mondo S."/>
            <person name="Nolan M."/>
            <person name="Ohm R."/>
            <person name="Pangilinan J."/>
            <person name="Park H.-J."/>
            <person name="Ramirez L."/>
            <person name="Alfaro M."/>
            <person name="Sun H."/>
            <person name="Tritt A."/>
            <person name="Yoshinaga Y."/>
            <person name="Zwiers L.-H."/>
            <person name="Turgeon B."/>
            <person name="Goodwin S."/>
            <person name="Spatafora J."/>
            <person name="Crous P."/>
            <person name="Grigoriev I."/>
        </authorList>
    </citation>
    <scope>NUCLEOTIDE SEQUENCE</scope>
    <source>
        <strain evidence="7">CBS 133067</strain>
    </source>
</reference>
<keyword evidence="3 5" id="KW-1133">Transmembrane helix</keyword>
<proteinExistence type="predicted"/>
<evidence type="ECO:0000259" key="6">
    <source>
        <dbReference type="Pfam" id="PF01284"/>
    </source>
</evidence>
<evidence type="ECO:0000256" key="2">
    <source>
        <dbReference type="ARBA" id="ARBA00022692"/>
    </source>
</evidence>
<keyword evidence="8" id="KW-1185">Reference proteome</keyword>
<dbReference type="AlphaFoldDB" id="A0A9P4I4I4"/>
<organism evidence="7 8">
    <name type="scientific">Rhizodiscina lignyota</name>
    <dbReference type="NCBI Taxonomy" id="1504668"/>
    <lineage>
        <taxon>Eukaryota</taxon>
        <taxon>Fungi</taxon>
        <taxon>Dikarya</taxon>
        <taxon>Ascomycota</taxon>
        <taxon>Pezizomycotina</taxon>
        <taxon>Dothideomycetes</taxon>
        <taxon>Pleosporomycetidae</taxon>
        <taxon>Aulographales</taxon>
        <taxon>Rhizodiscinaceae</taxon>
        <taxon>Rhizodiscina</taxon>
    </lineage>
</organism>
<dbReference type="PANTHER" id="PTHR28165">
    <property type="entry name" value="NON-CLASSICAL EXPORT PROTEIN 2-RELATED"/>
    <property type="match status" value="1"/>
</dbReference>
<evidence type="ECO:0000256" key="4">
    <source>
        <dbReference type="ARBA" id="ARBA00023136"/>
    </source>
</evidence>
<dbReference type="GO" id="GO:0070941">
    <property type="term" value="P:eisosome assembly"/>
    <property type="evidence" value="ECO:0007669"/>
    <property type="project" value="TreeGrafter"/>
</dbReference>
<dbReference type="OrthoDB" id="3910921at2759"/>
<protein>
    <recommendedName>
        <fullName evidence="6">MARVEL domain-containing protein</fullName>
    </recommendedName>
</protein>
<comment type="subcellular location">
    <subcellularLocation>
        <location evidence="1">Membrane</location>
        <topology evidence="1">Multi-pass membrane protein</topology>
    </subcellularLocation>
</comment>
<accession>A0A9P4I4I4</accession>
<name>A0A9P4I4I4_9PEZI</name>
<dbReference type="GO" id="GO:0032126">
    <property type="term" value="C:eisosome"/>
    <property type="evidence" value="ECO:0007669"/>
    <property type="project" value="TreeGrafter"/>
</dbReference>
<evidence type="ECO:0000256" key="5">
    <source>
        <dbReference type="SAM" id="Phobius"/>
    </source>
</evidence>
<keyword evidence="4 5" id="KW-0472">Membrane</keyword>
<dbReference type="InterPro" id="IPR008253">
    <property type="entry name" value="Marvel"/>
</dbReference>
<gene>
    <name evidence="7" type="ORF">NA57DRAFT_81159</name>
</gene>
<dbReference type="Pfam" id="PF01284">
    <property type="entry name" value="MARVEL"/>
    <property type="match status" value="1"/>
</dbReference>
<evidence type="ECO:0000313" key="8">
    <source>
        <dbReference type="Proteomes" id="UP000799772"/>
    </source>
</evidence>
<dbReference type="GO" id="GO:0072659">
    <property type="term" value="P:protein localization to plasma membrane"/>
    <property type="evidence" value="ECO:0007669"/>
    <property type="project" value="TreeGrafter"/>
</dbReference>